<evidence type="ECO:0000256" key="4">
    <source>
        <dbReference type="ARBA" id="ARBA00022692"/>
    </source>
</evidence>
<dbReference type="SUPFAM" id="SSF103473">
    <property type="entry name" value="MFS general substrate transporter"/>
    <property type="match status" value="1"/>
</dbReference>
<dbReference type="EMBL" id="QZBZ01000310">
    <property type="protein sequence ID" value="TIA31107.1"/>
    <property type="molecule type" value="Genomic_DNA"/>
</dbReference>
<reference evidence="8 9" key="1">
    <citation type="submission" date="2018-10" db="EMBL/GenBank/DDBJ databases">
        <title>Fifty Aureobasidium pullulans genomes reveal a recombining polyextremotolerant generalist.</title>
        <authorList>
            <person name="Gostincar C."/>
            <person name="Turk M."/>
            <person name="Zajc J."/>
            <person name="Gunde-Cimerman N."/>
        </authorList>
    </citation>
    <scope>NUCLEOTIDE SEQUENCE [LARGE SCALE GENOMIC DNA]</scope>
    <source>
        <strain evidence="8 9">EXF-1645</strain>
    </source>
</reference>
<proteinExistence type="inferred from homology"/>
<feature type="transmembrane region" description="Helical" evidence="7">
    <location>
        <begin position="472"/>
        <end position="491"/>
    </location>
</feature>
<dbReference type="PANTHER" id="PTHR11654">
    <property type="entry name" value="OLIGOPEPTIDE TRANSPORTER-RELATED"/>
    <property type="match status" value="1"/>
</dbReference>
<dbReference type="GO" id="GO:0005886">
    <property type="term" value="C:plasma membrane"/>
    <property type="evidence" value="ECO:0007669"/>
    <property type="project" value="UniProtKB-ARBA"/>
</dbReference>
<dbReference type="Proteomes" id="UP000308724">
    <property type="component" value="Unassembled WGS sequence"/>
</dbReference>
<evidence type="ECO:0000313" key="9">
    <source>
        <dbReference type="Proteomes" id="UP000308724"/>
    </source>
</evidence>
<evidence type="ECO:0000256" key="5">
    <source>
        <dbReference type="ARBA" id="ARBA00022989"/>
    </source>
</evidence>
<keyword evidence="6 7" id="KW-0472">Membrane</keyword>
<feature type="transmembrane region" description="Helical" evidence="7">
    <location>
        <begin position="192"/>
        <end position="210"/>
    </location>
</feature>
<keyword evidence="5 7" id="KW-1133">Transmembrane helix</keyword>
<feature type="transmembrane region" description="Helical" evidence="7">
    <location>
        <begin position="529"/>
        <end position="550"/>
    </location>
</feature>
<comment type="subcellular location">
    <subcellularLocation>
        <location evidence="1">Membrane</location>
        <topology evidence="1">Multi-pass membrane protein</topology>
    </subcellularLocation>
</comment>
<dbReference type="FunFam" id="1.20.1250.20:FF:000085">
    <property type="entry name" value="MFS peptide transporter Ptr2"/>
    <property type="match status" value="1"/>
</dbReference>
<dbReference type="InterPro" id="IPR036259">
    <property type="entry name" value="MFS_trans_sf"/>
</dbReference>
<feature type="transmembrane region" description="Helical" evidence="7">
    <location>
        <begin position="136"/>
        <end position="157"/>
    </location>
</feature>
<sequence>MSNTVLDANELAKAHVPEASMQGTAFERNAGRGSMDVGKAEPLYEVRTPETEVYDDLPTEEDLKTLRRVSGKINWAAYTVAFAELAERFSYYGSSILYTNFVQWPLPEGSRTGAGGLNGQPGALGMGQSAAQGISLFNQFFAYFMPLIGGYVADAHLGRYKTIHIAIVIGIVAHIILVAASAPDVIIHKTSATAAFIIGLLTLCVGTGFFKANISPLLAEQNTDRRMRVETLPTGERVLVDPSVTNSRIFLISMVYVEKFVGFWLAFLLPTVLFVAAPVVLFFNRKNYILSPPTGSILSKFFHMLKFSWKNKQGSFKWDVAKPSNVPAEQRPVWMTYDDAWVDEVKRGLSACKVFLFLPLFFLAYNQMTGNLTSQAAVLQLGGVPNDIIQNLNPISIVIMIPILDHVIYPGFRKIGFAFTPIKRMTVGFFFAAASMVAAAVMQHYIYVKSPCGKSASDPDCIKEFGKADISVWAQVLPYIFIVTSLEYAYAKAPANMKSMVMSINLFMSAFASAIGQAFTPLSEDPLLVWNYTIITILAFLGGVGFWFCFRDLDANEDKLNMLERSNMQGKNTVVEPKDTEAQVQHVHEQKN</sequence>
<keyword evidence="4 7" id="KW-0812">Transmembrane</keyword>
<evidence type="ECO:0000256" key="2">
    <source>
        <dbReference type="ARBA" id="ARBA00005982"/>
    </source>
</evidence>
<feature type="transmembrane region" description="Helical" evidence="7">
    <location>
        <begin position="163"/>
        <end position="180"/>
    </location>
</feature>
<keyword evidence="3" id="KW-0813">Transport</keyword>
<evidence type="ECO:0000256" key="6">
    <source>
        <dbReference type="ARBA" id="ARBA00023136"/>
    </source>
</evidence>
<feature type="transmembrane region" description="Helical" evidence="7">
    <location>
        <begin position="261"/>
        <end position="283"/>
    </location>
</feature>
<protein>
    <submittedName>
        <fullName evidence="8">PTR2-domain-containing protein</fullName>
    </submittedName>
</protein>
<dbReference type="InterPro" id="IPR000109">
    <property type="entry name" value="POT_fam"/>
</dbReference>
<evidence type="ECO:0000256" key="7">
    <source>
        <dbReference type="SAM" id="Phobius"/>
    </source>
</evidence>
<organism evidence="8 9">
    <name type="scientific">Aureobasidium pullulans</name>
    <name type="common">Black yeast</name>
    <name type="synonym">Pullularia pullulans</name>
    <dbReference type="NCBI Taxonomy" id="5580"/>
    <lineage>
        <taxon>Eukaryota</taxon>
        <taxon>Fungi</taxon>
        <taxon>Dikarya</taxon>
        <taxon>Ascomycota</taxon>
        <taxon>Pezizomycotina</taxon>
        <taxon>Dothideomycetes</taxon>
        <taxon>Dothideomycetidae</taxon>
        <taxon>Dothideales</taxon>
        <taxon>Saccotheciaceae</taxon>
        <taxon>Aureobasidium</taxon>
    </lineage>
</organism>
<evidence type="ECO:0000256" key="1">
    <source>
        <dbReference type="ARBA" id="ARBA00004141"/>
    </source>
</evidence>
<dbReference type="GO" id="GO:0071916">
    <property type="term" value="F:dipeptide transmembrane transporter activity"/>
    <property type="evidence" value="ECO:0007669"/>
    <property type="project" value="UniProtKB-ARBA"/>
</dbReference>
<dbReference type="Gene3D" id="1.20.1250.20">
    <property type="entry name" value="MFS general substrate transporter like domains"/>
    <property type="match status" value="1"/>
</dbReference>
<accession>A0A4V6TKQ2</accession>
<feature type="transmembrane region" description="Helical" evidence="7">
    <location>
        <begin position="388"/>
        <end position="408"/>
    </location>
</feature>
<name>A0A4V6TKQ2_AURPU</name>
<comment type="caution">
    <text evidence="8">The sequence shown here is derived from an EMBL/GenBank/DDBJ whole genome shotgun (WGS) entry which is preliminary data.</text>
</comment>
<dbReference type="AlphaFoldDB" id="A0A4V6TKQ2"/>
<gene>
    <name evidence="8" type="ORF">D6C78_09152</name>
</gene>
<feature type="transmembrane region" description="Helical" evidence="7">
    <location>
        <begin position="503"/>
        <end position="523"/>
    </location>
</feature>
<feature type="transmembrane region" description="Helical" evidence="7">
    <location>
        <begin position="429"/>
        <end position="447"/>
    </location>
</feature>
<evidence type="ECO:0000256" key="3">
    <source>
        <dbReference type="ARBA" id="ARBA00022448"/>
    </source>
</evidence>
<comment type="similarity">
    <text evidence="2">Belongs to the major facilitator superfamily. Proton-dependent oligopeptide transporter (POT/PTR) (TC 2.A.17) family.</text>
</comment>
<evidence type="ECO:0000313" key="8">
    <source>
        <dbReference type="EMBL" id="TIA31107.1"/>
    </source>
</evidence>
<dbReference type="Pfam" id="PF00854">
    <property type="entry name" value="PTR2"/>
    <property type="match status" value="1"/>
</dbReference>